<dbReference type="InterPro" id="IPR050653">
    <property type="entry name" value="Prot_Inhib_GrowthFact_Antg"/>
</dbReference>
<dbReference type="Gene3D" id="3.30.60.30">
    <property type="match status" value="3"/>
</dbReference>
<dbReference type="EMBL" id="JPWV03000343">
    <property type="protein sequence ID" value="KAG2515892.1"/>
    <property type="molecule type" value="Genomic_DNA"/>
</dbReference>
<dbReference type="SUPFAM" id="SSF54695">
    <property type="entry name" value="POZ domain"/>
    <property type="match status" value="1"/>
</dbReference>
<dbReference type="SUPFAM" id="SSF100895">
    <property type="entry name" value="Kazal-type serine protease inhibitors"/>
    <property type="match status" value="3"/>
</dbReference>
<organism evidence="10 11">
    <name type="scientific">Phytophthora kernoviae</name>
    <dbReference type="NCBI Taxonomy" id="325452"/>
    <lineage>
        <taxon>Eukaryota</taxon>
        <taxon>Sar</taxon>
        <taxon>Stramenopiles</taxon>
        <taxon>Oomycota</taxon>
        <taxon>Peronosporomycetes</taxon>
        <taxon>Peronosporales</taxon>
        <taxon>Peronosporaceae</taxon>
        <taxon>Phytophthora</taxon>
    </lineage>
</organism>
<dbReference type="Pfam" id="PF00050">
    <property type="entry name" value="Kazal_1"/>
    <property type="match status" value="2"/>
</dbReference>
<dbReference type="Pfam" id="PF02214">
    <property type="entry name" value="BTB_2"/>
    <property type="match status" value="1"/>
</dbReference>
<reference evidence="7" key="3">
    <citation type="submission" date="2020-06" db="EMBL/GenBank/DDBJ databases">
        <authorList>
            <person name="Studholme D.J."/>
        </authorList>
    </citation>
    <scope>NUCLEOTIDE SEQUENCE</scope>
    <source>
        <strain evidence="7">NZFS 2646</strain>
        <strain evidence="8">NZFS 3630</strain>
    </source>
</reference>
<dbReference type="Gene3D" id="3.30.710.10">
    <property type="entry name" value="Potassium Channel Kv1.1, Chain A"/>
    <property type="match status" value="1"/>
</dbReference>
<dbReference type="InterPro" id="IPR003131">
    <property type="entry name" value="T1-type_BTB"/>
</dbReference>
<dbReference type="PANTHER" id="PTHR10913">
    <property type="entry name" value="FOLLISTATIN-RELATED"/>
    <property type="match status" value="1"/>
</dbReference>
<dbReference type="EMBL" id="JPWU03000303">
    <property type="protein sequence ID" value="KAG2520164.1"/>
    <property type="molecule type" value="Genomic_DNA"/>
</dbReference>
<reference evidence="7" key="1">
    <citation type="journal article" date="2015" name="Genom Data">
        <title>Genome sequences of six Phytophthora species associated with forests in New Zealand.</title>
        <authorList>
            <person name="Studholme D.J."/>
            <person name="McDougal R.L."/>
            <person name="Sambles C."/>
            <person name="Hansen E."/>
            <person name="Hardy G."/>
            <person name="Grant M."/>
            <person name="Ganley R.J."/>
            <person name="Williams N.M."/>
        </authorList>
    </citation>
    <scope>NUCLEOTIDE SEQUENCE</scope>
    <source>
        <strain evidence="7">NZFS 2646</strain>
        <strain evidence="8">NZFS 3630</strain>
    </source>
</reference>
<dbReference type="CDD" id="cd00104">
    <property type="entry name" value="KAZAL_FS"/>
    <property type="match status" value="3"/>
</dbReference>
<evidence type="ECO:0000313" key="8">
    <source>
        <dbReference type="EMBL" id="KAG2520164.1"/>
    </source>
</evidence>
<name>A0A3R7JW27_9STRA</name>
<dbReference type="PROSITE" id="PS51465">
    <property type="entry name" value="KAZAL_2"/>
    <property type="match status" value="3"/>
</dbReference>
<evidence type="ECO:0000313" key="11">
    <source>
        <dbReference type="Proteomes" id="UP000285624"/>
    </source>
</evidence>
<dbReference type="InterPro" id="IPR036058">
    <property type="entry name" value="Kazal_dom_sf"/>
</dbReference>
<dbReference type="InterPro" id="IPR011333">
    <property type="entry name" value="SKP1/BTB/POZ_sf"/>
</dbReference>
<evidence type="ECO:0000256" key="5">
    <source>
        <dbReference type="SAM" id="SignalP"/>
    </source>
</evidence>
<dbReference type="PANTHER" id="PTHR10913:SF45">
    <property type="entry name" value="FOLLISTATIN, ISOFORM A-RELATED"/>
    <property type="match status" value="1"/>
</dbReference>
<proteinExistence type="predicted"/>
<dbReference type="InterPro" id="IPR000210">
    <property type="entry name" value="BTB/POZ_dom"/>
</dbReference>
<dbReference type="EMBL" id="MAYM02001146">
    <property type="protein sequence ID" value="RLN26412.1"/>
    <property type="molecule type" value="Genomic_DNA"/>
</dbReference>
<evidence type="ECO:0000256" key="2">
    <source>
        <dbReference type="ARBA" id="ARBA00022900"/>
    </source>
</evidence>
<dbReference type="GO" id="GO:0051260">
    <property type="term" value="P:protein homooligomerization"/>
    <property type="evidence" value="ECO:0007669"/>
    <property type="project" value="InterPro"/>
</dbReference>
<keyword evidence="1" id="KW-0646">Protease inhibitor</keyword>
<feature type="domain" description="Kazal-like" evidence="6">
    <location>
        <begin position="23"/>
        <end position="76"/>
    </location>
</feature>
<dbReference type="Proteomes" id="UP000785171">
    <property type="component" value="Unassembled WGS sequence"/>
</dbReference>
<keyword evidence="2" id="KW-0722">Serine protease inhibitor</keyword>
<dbReference type="AlphaFoldDB" id="A0A3R7JW27"/>
<keyword evidence="11" id="KW-1185">Reference proteome</keyword>
<dbReference type="GO" id="GO:0005576">
    <property type="term" value="C:extracellular region"/>
    <property type="evidence" value="ECO:0007669"/>
    <property type="project" value="TreeGrafter"/>
</dbReference>
<gene>
    <name evidence="9" type="ORF">BBI17_007963</name>
    <name evidence="10" type="ORF">BBO99_00008042</name>
    <name evidence="7" type="ORF">JM16_007677</name>
    <name evidence="8" type="ORF">JM18_007237</name>
</gene>
<evidence type="ECO:0000256" key="1">
    <source>
        <dbReference type="ARBA" id="ARBA00022690"/>
    </source>
</evidence>
<evidence type="ECO:0000313" key="9">
    <source>
        <dbReference type="EMBL" id="RLN26412.1"/>
    </source>
</evidence>
<dbReference type="Proteomes" id="UP000285883">
    <property type="component" value="Unassembled WGS sequence"/>
</dbReference>
<protein>
    <recommendedName>
        <fullName evidence="6">Kazal-like domain-containing protein</fullName>
    </recommendedName>
</protein>
<evidence type="ECO:0000259" key="6">
    <source>
        <dbReference type="PROSITE" id="PS51465"/>
    </source>
</evidence>
<evidence type="ECO:0000256" key="4">
    <source>
        <dbReference type="SAM" id="MobiDB-lite"/>
    </source>
</evidence>
<keyword evidence="5" id="KW-0732">Signal</keyword>
<feature type="region of interest" description="Disordered" evidence="4">
    <location>
        <begin position="418"/>
        <end position="445"/>
    </location>
</feature>
<feature type="domain" description="Kazal-like" evidence="6">
    <location>
        <begin position="143"/>
        <end position="195"/>
    </location>
</feature>
<evidence type="ECO:0000313" key="10">
    <source>
        <dbReference type="EMBL" id="RLN75822.1"/>
    </source>
</evidence>
<reference evidence="11 12" key="2">
    <citation type="submission" date="2018-07" db="EMBL/GenBank/DDBJ databases">
        <title>Genome sequencing of oomycete isolates from Chile give support for New Zealand origin for Phytophthora kernoviae and make available the first Nothophytophthora sp. genome.</title>
        <authorList>
            <person name="Studholme D.J."/>
            <person name="Sanfuentes E."/>
            <person name="Panda P."/>
            <person name="Hill R."/>
            <person name="Sambles C."/>
            <person name="Grant M."/>
            <person name="Williams N.M."/>
            <person name="Mcdougal R.L."/>
        </authorList>
    </citation>
    <scope>NUCLEOTIDE SEQUENCE [LARGE SCALE GENOMIC DNA]</scope>
    <source>
        <strain evidence="9">Chile2</strain>
        <strain evidence="10">Chile4</strain>
    </source>
</reference>
<feature type="chain" id="PRO_5036092457" description="Kazal-like domain-containing protein" evidence="5">
    <location>
        <begin position="18"/>
        <end position="445"/>
    </location>
</feature>
<dbReference type="EMBL" id="MBDN02000375">
    <property type="protein sequence ID" value="RLN75822.1"/>
    <property type="molecule type" value="Genomic_DNA"/>
</dbReference>
<accession>A0A3R7JW27</accession>
<dbReference type="Proteomes" id="UP000285624">
    <property type="component" value="Unassembled WGS sequence"/>
</dbReference>
<dbReference type="Proteomes" id="UP000792063">
    <property type="component" value="Unassembled WGS sequence"/>
</dbReference>
<sequence length="445" mass="48577">MQLSFATFSLFIAAVASQYDSNSGSTSDCDRVCLAIYEPVCGSDGKTYSNTCVFGVEKCLSGDDTLEIVYEGECSSGYGSAGSGSDEVCQQEFVCLTVYKPVCGSDGQTYGNDCELKRAQCTDPTLTLAYTGECGSGPGTGSLSPPNECTDRICTEEFRPVCGSDGITYGNKCFFGIAQCVNESITLVFEGECTSTDGSSSDTPACTTTDRRVTVDVGGELFEISTAVASKDPASLLAAIVQDDSPLSAAESGCFRVDRDWRMFRHVLRFLRDGVLPSDPKLLRDLYVESEFWRFETLLKAIEAKNLELWQLKKSDNERSAVKDQKTTSSKDPSFWWLDPPAWWGATANSSSKPKEKPTKPAGLETYRKKMSALNVKAKAKAKKIGKAQDEDNDDEAWWKVSMYKGINYLDVLAKDKTKSADGDRTPRSPLVTHNSWAAPMTPKE</sequence>
<dbReference type="STRING" id="325452.A0A3R7JW27"/>
<dbReference type="SMART" id="SM00280">
    <property type="entry name" value="KAZAL"/>
    <property type="match status" value="3"/>
</dbReference>
<evidence type="ECO:0000313" key="12">
    <source>
        <dbReference type="Proteomes" id="UP000285883"/>
    </source>
</evidence>
<dbReference type="SMART" id="SM00225">
    <property type="entry name" value="BTB"/>
    <property type="match status" value="1"/>
</dbReference>
<feature type="domain" description="Kazal-like" evidence="6">
    <location>
        <begin position="83"/>
        <end position="136"/>
    </location>
</feature>
<evidence type="ECO:0000256" key="3">
    <source>
        <dbReference type="ARBA" id="ARBA00023157"/>
    </source>
</evidence>
<evidence type="ECO:0000313" key="7">
    <source>
        <dbReference type="EMBL" id="KAG2515892.1"/>
    </source>
</evidence>
<feature type="compositionally biased region" description="Basic and acidic residues" evidence="4">
    <location>
        <begin position="418"/>
        <end position="427"/>
    </location>
</feature>
<feature type="signal peptide" evidence="5">
    <location>
        <begin position="1"/>
        <end position="17"/>
    </location>
</feature>
<comment type="caution">
    <text evidence="10">The sequence shown here is derived from an EMBL/GenBank/DDBJ whole genome shotgun (WGS) entry which is preliminary data.</text>
</comment>
<dbReference type="CDD" id="cd18316">
    <property type="entry name" value="BTB_POZ_KCTD-like"/>
    <property type="match status" value="1"/>
</dbReference>
<dbReference type="InterPro" id="IPR002350">
    <property type="entry name" value="Kazal_dom"/>
</dbReference>
<dbReference type="Pfam" id="PF07648">
    <property type="entry name" value="Kazal_2"/>
    <property type="match status" value="1"/>
</dbReference>
<keyword evidence="3" id="KW-1015">Disulfide bond</keyword>